<dbReference type="InterPro" id="IPR006073">
    <property type="entry name" value="GTP-bd"/>
</dbReference>
<evidence type="ECO:0000256" key="4">
    <source>
        <dbReference type="SAM" id="MobiDB-lite"/>
    </source>
</evidence>
<dbReference type="PANTHER" id="PTHR45782">
    <property type="entry name" value="MITOCHONDRIAL RIBOSOME-ASSOCIATED GTPASE 1"/>
    <property type="match status" value="1"/>
</dbReference>
<name>A0A4Q7LTF0_9BURK</name>
<dbReference type="SUPFAM" id="SSF52540">
    <property type="entry name" value="P-loop containing nucleoside triphosphate hydrolases"/>
    <property type="match status" value="1"/>
</dbReference>
<protein>
    <submittedName>
        <fullName evidence="6">Ribosome biogenesis GTPase A</fullName>
    </submittedName>
</protein>
<dbReference type="Pfam" id="PF01926">
    <property type="entry name" value="MMR_HSR1"/>
    <property type="match status" value="1"/>
</dbReference>
<dbReference type="EMBL" id="SGWV01000007">
    <property type="protein sequence ID" value="RZS58216.1"/>
    <property type="molecule type" value="Genomic_DNA"/>
</dbReference>
<dbReference type="Gene3D" id="3.40.50.300">
    <property type="entry name" value="P-loop containing nucleotide triphosphate hydrolases"/>
    <property type="match status" value="1"/>
</dbReference>
<evidence type="ECO:0000256" key="1">
    <source>
        <dbReference type="ARBA" id="ARBA00022741"/>
    </source>
</evidence>
<dbReference type="Gene3D" id="1.10.1580.10">
    <property type="match status" value="1"/>
</dbReference>
<gene>
    <name evidence="6" type="ORF">EV685_0498</name>
</gene>
<feature type="binding site" evidence="3">
    <location>
        <position position="168"/>
    </location>
    <ligand>
        <name>GTP</name>
        <dbReference type="ChEBI" id="CHEBI:37565"/>
    </ligand>
</feature>
<dbReference type="AlphaFoldDB" id="A0A4Q7LTF0"/>
<evidence type="ECO:0000313" key="7">
    <source>
        <dbReference type="Proteomes" id="UP000293433"/>
    </source>
</evidence>
<feature type="region of interest" description="Disordered" evidence="4">
    <location>
        <begin position="298"/>
        <end position="345"/>
    </location>
</feature>
<dbReference type="PIRSF" id="PIRSF006230">
    <property type="entry name" value="MG442"/>
    <property type="match status" value="1"/>
</dbReference>
<organism evidence="6 7">
    <name type="scientific">Sphaerotilus mobilis</name>
    <dbReference type="NCBI Taxonomy" id="47994"/>
    <lineage>
        <taxon>Bacteria</taxon>
        <taxon>Pseudomonadati</taxon>
        <taxon>Pseudomonadota</taxon>
        <taxon>Betaproteobacteria</taxon>
        <taxon>Burkholderiales</taxon>
        <taxon>Sphaerotilaceae</taxon>
        <taxon>Sphaerotilus</taxon>
    </lineage>
</organism>
<evidence type="ECO:0000259" key="5">
    <source>
        <dbReference type="Pfam" id="PF01926"/>
    </source>
</evidence>
<sequence length="345" mass="37647">MSIQWFPGHMNVTRKAIAERVPDIDVVIELLDARLPGSSANPLLAELTRGKPALKVLNKQDLADPERTRLWLAHYQAQVGTHAFGLDASEPAPAKRLIDACRALAPNRGGMVKPMRVLICGIPNVGKSTLMNSMVGQRSAKTGDEPGITKVEQKILLASDFYLFDTPGMLWPRVSVIEAGYHLAASGAIGRNAFDEEDVALELLARVRGPYRDRLEARYKLAGLKDVKGLDALTDSELLELIGRKRGGLMPGGIVNRQKASEIVLHDFRSGAWGRITLETPDEFALWHAAGEQREAERAARKAARLAARSKGSGRRADDAGDAPDDLDADIDDDLDDDYGEDDKV</sequence>
<dbReference type="InterPro" id="IPR027417">
    <property type="entry name" value="P-loop_NTPase"/>
</dbReference>
<dbReference type="PANTHER" id="PTHR45782:SF4">
    <property type="entry name" value="MITOCHONDRIAL RIBOSOME-ASSOCIATED GTPASE 1"/>
    <property type="match status" value="1"/>
</dbReference>
<dbReference type="CDD" id="cd01856">
    <property type="entry name" value="YlqF"/>
    <property type="match status" value="1"/>
</dbReference>
<keyword evidence="1 3" id="KW-0547">Nucleotide-binding</keyword>
<evidence type="ECO:0000256" key="2">
    <source>
        <dbReference type="ARBA" id="ARBA00023134"/>
    </source>
</evidence>
<feature type="domain" description="G" evidence="5">
    <location>
        <begin position="116"/>
        <end position="177"/>
    </location>
</feature>
<dbReference type="InterPro" id="IPR016478">
    <property type="entry name" value="GTPase_MTG1"/>
</dbReference>
<dbReference type="InterPro" id="IPR019991">
    <property type="entry name" value="GTP-bd_ribosome_bgen"/>
</dbReference>
<feature type="compositionally biased region" description="Acidic residues" evidence="4">
    <location>
        <begin position="320"/>
        <end position="345"/>
    </location>
</feature>
<feature type="binding site" evidence="3">
    <location>
        <begin position="124"/>
        <end position="129"/>
    </location>
    <ligand>
        <name>GTP</name>
        <dbReference type="ChEBI" id="CHEBI:37565"/>
    </ligand>
</feature>
<dbReference type="NCBIfam" id="TIGR03596">
    <property type="entry name" value="GTPase_YlqF"/>
    <property type="match status" value="1"/>
</dbReference>
<dbReference type="RefSeq" id="WP_130480380.1">
    <property type="nucleotide sequence ID" value="NZ_SGWV01000007.1"/>
</dbReference>
<reference evidence="6 7" key="1">
    <citation type="submission" date="2019-02" db="EMBL/GenBank/DDBJ databases">
        <title>Genomic Encyclopedia of Type Strains, Phase IV (KMG-IV): sequencing the most valuable type-strain genomes for metagenomic binning, comparative biology and taxonomic classification.</title>
        <authorList>
            <person name="Goeker M."/>
        </authorList>
    </citation>
    <scope>NUCLEOTIDE SEQUENCE [LARGE SCALE GENOMIC DNA]</scope>
    <source>
        <strain evidence="6 7">DSM 10617</strain>
    </source>
</reference>
<evidence type="ECO:0000313" key="6">
    <source>
        <dbReference type="EMBL" id="RZS58216.1"/>
    </source>
</evidence>
<dbReference type="OrthoDB" id="9779790at2"/>
<keyword evidence="7" id="KW-1185">Reference proteome</keyword>
<dbReference type="InterPro" id="IPR023179">
    <property type="entry name" value="GTP-bd_ortho_bundle_sf"/>
</dbReference>
<dbReference type="GO" id="GO:0003924">
    <property type="term" value="F:GTPase activity"/>
    <property type="evidence" value="ECO:0007669"/>
    <property type="project" value="TreeGrafter"/>
</dbReference>
<comment type="caution">
    <text evidence="6">The sequence shown here is derived from an EMBL/GenBank/DDBJ whole genome shotgun (WGS) entry which is preliminary data.</text>
</comment>
<dbReference type="GO" id="GO:0005525">
    <property type="term" value="F:GTP binding"/>
    <property type="evidence" value="ECO:0007669"/>
    <property type="project" value="UniProtKB-KW"/>
</dbReference>
<evidence type="ECO:0000256" key="3">
    <source>
        <dbReference type="PIRSR" id="PIRSR006230-1"/>
    </source>
</evidence>
<dbReference type="GO" id="GO:0006412">
    <property type="term" value="P:translation"/>
    <property type="evidence" value="ECO:0007669"/>
    <property type="project" value="TreeGrafter"/>
</dbReference>
<proteinExistence type="predicted"/>
<accession>A0A4Q7LTF0</accession>
<feature type="binding site" evidence="3">
    <location>
        <begin position="58"/>
        <end position="61"/>
    </location>
    <ligand>
        <name>GTP</name>
        <dbReference type="ChEBI" id="CHEBI:37565"/>
    </ligand>
</feature>
<keyword evidence="2 3" id="KW-0342">GTP-binding</keyword>
<dbReference type="Proteomes" id="UP000293433">
    <property type="component" value="Unassembled WGS sequence"/>
</dbReference>